<proteinExistence type="predicted"/>
<gene>
    <name evidence="4" type="ORF">AWB76_02365</name>
</gene>
<dbReference type="SMART" id="SM00448">
    <property type="entry name" value="REC"/>
    <property type="match status" value="1"/>
</dbReference>
<dbReference type="InterPro" id="IPR011006">
    <property type="entry name" value="CheY-like_superfamily"/>
</dbReference>
<dbReference type="STRING" id="1777137.AWB76_02365"/>
<dbReference type="PROSITE" id="PS50110">
    <property type="entry name" value="RESPONSE_REGULATORY"/>
    <property type="match status" value="1"/>
</dbReference>
<feature type="domain" description="Response regulatory" evidence="3">
    <location>
        <begin position="37"/>
        <end position="153"/>
    </location>
</feature>
<dbReference type="Pfam" id="PF00072">
    <property type="entry name" value="Response_reg"/>
    <property type="match status" value="1"/>
</dbReference>
<keyword evidence="5" id="KW-1185">Reference proteome</keyword>
<dbReference type="OrthoDB" id="9131863at2"/>
<evidence type="ECO:0000313" key="4">
    <source>
        <dbReference type="EMBL" id="SAK56849.1"/>
    </source>
</evidence>
<dbReference type="InterPro" id="IPR050595">
    <property type="entry name" value="Bact_response_regulator"/>
</dbReference>
<feature type="modified residue" description="4-aspartylphosphate" evidence="2">
    <location>
        <position position="86"/>
    </location>
</feature>
<dbReference type="RefSeq" id="WP_082864418.1">
    <property type="nucleotide sequence ID" value="NZ_FCOI02000006.1"/>
</dbReference>
<dbReference type="AlphaFoldDB" id="A0A158AGK5"/>
<organism evidence="4 5">
    <name type="scientific">Caballeronia temeraria</name>
    <dbReference type="NCBI Taxonomy" id="1777137"/>
    <lineage>
        <taxon>Bacteria</taxon>
        <taxon>Pseudomonadati</taxon>
        <taxon>Pseudomonadota</taxon>
        <taxon>Betaproteobacteria</taxon>
        <taxon>Burkholderiales</taxon>
        <taxon>Burkholderiaceae</taxon>
        <taxon>Caballeronia</taxon>
    </lineage>
</organism>
<dbReference type="InterPro" id="IPR001789">
    <property type="entry name" value="Sig_transdc_resp-reg_receiver"/>
</dbReference>
<dbReference type="Proteomes" id="UP000054624">
    <property type="component" value="Unassembled WGS sequence"/>
</dbReference>
<protein>
    <submittedName>
        <fullName evidence="4">Response regulator receiver protein</fullName>
    </submittedName>
</protein>
<dbReference type="PANTHER" id="PTHR44591:SF3">
    <property type="entry name" value="RESPONSE REGULATORY DOMAIN-CONTAINING PROTEIN"/>
    <property type="match status" value="1"/>
</dbReference>
<name>A0A158AGK5_9BURK</name>
<evidence type="ECO:0000256" key="1">
    <source>
        <dbReference type="ARBA" id="ARBA00022553"/>
    </source>
</evidence>
<dbReference type="SUPFAM" id="SSF52172">
    <property type="entry name" value="CheY-like"/>
    <property type="match status" value="1"/>
</dbReference>
<dbReference type="PANTHER" id="PTHR44591">
    <property type="entry name" value="STRESS RESPONSE REGULATOR PROTEIN 1"/>
    <property type="match status" value="1"/>
</dbReference>
<reference evidence="5" key="1">
    <citation type="submission" date="2016-01" db="EMBL/GenBank/DDBJ databases">
        <authorList>
            <person name="Peeters Charlotte."/>
        </authorList>
    </citation>
    <scope>NUCLEOTIDE SEQUENCE [LARGE SCALE GENOMIC DNA]</scope>
</reference>
<dbReference type="EMBL" id="FCOI02000006">
    <property type="protein sequence ID" value="SAK56849.1"/>
    <property type="molecule type" value="Genomic_DNA"/>
</dbReference>
<evidence type="ECO:0000259" key="3">
    <source>
        <dbReference type="PROSITE" id="PS50110"/>
    </source>
</evidence>
<dbReference type="Gene3D" id="3.40.50.2300">
    <property type="match status" value="1"/>
</dbReference>
<dbReference type="GO" id="GO:0000160">
    <property type="term" value="P:phosphorelay signal transduction system"/>
    <property type="evidence" value="ECO:0007669"/>
    <property type="project" value="InterPro"/>
</dbReference>
<sequence length="164" mass="17372">MNSPFKRVSPTVMSPSVAPPPGLWNARPFEGVTPPIAVLIVDDDSAGAEALAAALATEGFRTIVAVGGNAAFRTEPAWTPHVVTLDIEMPDRDGFAVASAMRSSNRFANVPIIAYTSLNEAEVIERGREAQIDAFCRKGHSVRSLLALIEHVAPSTVPGRGRAL</sequence>
<dbReference type="CDD" id="cd00156">
    <property type="entry name" value="REC"/>
    <property type="match status" value="1"/>
</dbReference>
<evidence type="ECO:0000313" key="5">
    <source>
        <dbReference type="Proteomes" id="UP000054624"/>
    </source>
</evidence>
<accession>A0A158AGK5</accession>
<evidence type="ECO:0000256" key="2">
    <source>
        <dbReference type="PROSITE-ProRule" id="PRU00169"/>
    </source>
</evidence>
<keyword evidence="1 2" id="KW-0597">Phosphoprotein</keyword>